<protein>
    <recommendedName>
        <fullName evidence="4">Putative phospholipase</fullName>
        <ecNumber evidence="4">3.1.1.47</ecNumber>
    </recommendedName>
</protein>
<feature type="region of interest" description="Disordered" evidence="6">
    <location>
        <begin position="561"/>
        <end position="583"/>
    </location>
</feature>
<dbReference type="EMBL" id="CM003098">
    <property type="protein sequence ID" value="KUI65291.1"/>
    <property type="molecule type" value="Genomic_DNA"/>
</dbReference>
<comment type="similarity">
    <text evidence="4">Belongs to the serine esterase family.</text>
</comment>
<dbReference type="Proteomes" id="UP000078559">
    <property type="component" value="Chromosome 1"/>
</dbReference>
<keyword evidence="1 4" id="KW-0378">Hydrolase</keyword>
<feature type="compositionally biased region" description="Acidic residues" evidence="6">
    <location>
        <begin position="325"/>
        <end position="336"/>
    </location>
</feature>
<gene>
    <name evidence="7" type="ORF">VM1G_00788</name>
</gene>
<sequence length="601" mass="65972">MSLQNAFNMQPFDEISTAELGYEDDVLSTHRALMQQHPEPRYPIPKWMRPAGPRASSVLTRVCTGLIPFMRRWASRVLPPLFSLLRPRLTLRYALFTVAALWVSYRVLISQPLFASNLPGYTGPYDVGALDIEVPLETPRRVSDIRFKADGKYAFEVDTVLFTLYYPAQHGSTRNQAGEKYYWFPKPISATAKGYARALGLDNFLFRGVLAGGLWLVAGGLQIPAKVGVPLLPAGAMGGYGDQAGDGRLPVVVFSHGMLSSRTDYTSYFGELASRGVVVAAIEHRDGSSPASPIIRKPHGAPEWRYYFGLDDLDAESYRGSTEGSEGEEEEEEELDSAGLKEAQLSFREAEMEAAVDVLRRLNTGTSTAALNNSRAPVSSAVDMAAFESRLNTQNMTLAGHSYGGTGALRALRSGPSKSRPFAGAVVLDPGKSSGRLNADVRVPLVVCHSSTWSKAGPSLFFGRPHFEVVREIVDGVNGICPDEAEKDEGGGDVDRNCREKGWFLTSLGTSHPSITDAPVLEPLLLSWTTGSTMDAQQGIRQYVLLTRDFVRYQHTGERDGLLSLSGSEDDDVVSREYDPKHNDGMPEQWRKYWQIHVAPS</sequence>
<keyword evidence="3 4" id="KW-0443">Lipid metabolism</keyword>
<dbReference type="PIRSF" id="PIRSF018169">
    <property type="entry name" value="PAF_acetylhydrolase"/>
    <property type="match status" value="1"/>
</dbReference>
<dbReference type="SUPFAM" id="SSF53474">
    <property type="entry name" value="alpha/beta-Hydrolases"/>
    <property type="match status" value="1"/>
</dbReference>
<evidence type="ECO:0000256" key="6">
    <source>
        <dbReference type="SAM" id="MobiDB-lite"/>
    </source>
</evidence>
<dbReference type="PANTHER" id="PTHR10272">
    <property type="entry name" value="PLATELET-ACTIVATING FACTOR ACETYLHYDROLASE"/>
    <property type="match status" value="1"/>
</dbReference>
<evidence type="ECO:0000256" key="5">
    <source>
        <dbReference type="PIRSR" id="PIRSR018169-1"/>
    </source>
</evidence>
<feature type="active site" description="Charge relay system" evidence="5">
    <location>
        <position position="512"/>
    </location>
</feature>
<dbReference type="Gene3D" id="3.40.50.1820">
    <property type="entry name" value="alpha/beta hydrolase"/>
    <property type="match status" value="1"/>
</dbReference>
<dbReference type="InterPro" id="IPR016715">
    <property type="entry name" value="PAF_acetylhydro_eukaryote"/>
</dbReference>
<feature type="active site" description="Charge relay system" evidence="5">
    <location>
        <position position="429"/>
    </location>
</feature>
<dbReference type="GO" id="GO:0016042">
    <property type="term" value="P:lipid catabolic process"/>
    <property type="evidence" value="ECO:0007669"/>
    <property type="project" value="UniProtKB-KW"/>
</dbReference>
<dbReference type="OrthoDB" id="2363873at2759"/>
<dbReference type="AlphaFoldDB" id="A0A194VM82"/>
<feature type="compositionally biased region" description="Basic and acidic residues" evidence="6">
    <location>
        <begin position="573"/>
        <end position="583"/>
    </location>
</feature>
<keyword evidence="2 4" id="KW-0442">Lipid degradation</keyword>
<evidence type="ECO:0000256" key="3">
    <source>
        <dbReference type="ARBA" id="ARBA00023098"/>
    </source>
</evidence>
<dbReference type="GO" id="GO:0003847">
    <property type="term" value="F:1-alkyl-2-acetylglycerophosphocholine esterase activity"/>
    <property type="evidence" value="ECO:0007669"/>
    <property type="project" value="UniProtKB-UniRule"/>
</dbReference>
<evidence type="ECO:0000256" key="1">
    <source>
        <dbReference type="ARBA" id="ARBA00022801"/>
    </source>
</evidence>
<dbReference type="Pfam" id="PF03403">
    <property type="entry name" value="PAF-AH_p_II"/>
    <property type="match status" value="1"/>
</dbReference>
<evidence type="ECO:0000256" key="2">
    <source>
        <dbReference type="ARBA" id="ARBA00022963"/>
    </source>
</evidence>
<feature type="region of interest" description="Disordered" evidence="6">
    <location>
        <begin position="317"/>
        <end position="339"/>
    </location>
</feature>
<proteinExistence type="inferred from homology"/>
<dbReference type="PANTHER" id="PTHR10272:SF11">
    <property type="entry name" value="PHOSPHOLIPASE-RELATED"/>
    <property type="match status" value="1"/>
</dbReference>
<evidence type="ECO:0000313" key="7">
    <source>
        <dbReference type="EMBL" id="KUI65291.1"/>
    </source>
</evidence>
<dbReference type="EC" id="3.1.1.47" evidence="4"/>
<accession>A0A194VM82</accession>
<dbReference type="InterPro" id="IPR029058">
    <property type="entry name" value="AB_hydrolase_fold"/>
</dbReference>
<keyword evidence="8" id="KW-1185">Reference proteome</keyword>
<reference evidence="7" key="1">
    <citation type="submission" date="2014-12" db="EMBL/GenBank/DDBJ databases">
        <title>Genome Sequence of Valsa Canker Pathogens Uncovers a Specific Adaption of Colonization on Woody Bark.</title>
        <authorList>
            <person name="Yin Z."/>
            <person name="Liu H."/>
            <person name="Gao X."/>
            <person name="Li Z."/>
            <person name="Song N."/>
            <person name="Ke X."/>
            <person name="Dai Q."/>
            <person name="Wu Y."/>
            <person name="Sun Y."/>
            <person name="Xu J.-R."/>
            <person name="Kang Z.K."/>
            <person name="Wang L."/>
            <person name="Huang L."/>
        </authorList>
    </citation>
    <scope>NUCLEOTIDE SEQUENCE [LARGE SCALE GENOMIC DNA]</scope>
    <source>
        <strain evidence="7">03-8</strain>
    </source>
</reference>
<evidence type="ECO:0000313" key="8">
    <source>
        <dbReference type="Proteomes" id="UP000078559"/>
    </source>
</evidence>
<comment type="catalytic activity">
    <reaction evidence="4">
        <text>a 1-O-alkyl-2-acetyl-sn-glycero-3-phosphocholine + H2O = a 1-O-alkyl-sn-glycero-3-phosphocholine + acetate + H(+)</text>
        <dbReference type="Rhea" id="RHEA:17777"/>
        <dbReference type="ChEBI" id="CHEBI:15377"/>
        <dbReference type="ChEBI" id="CHEBI:15378"/>
        <dbReference type="ChEBI" id="CHEBI:30089"/>
        <dbReference type="ChEBI" id="CHEBI:30909"/>
        <dbReference type="ChEBI" id="CHEBI:36707"/>
        <dbReference type="EC" id="3.1.1.47"/>
    </reaction>
</comment>
<feature type="active site" description="Nucleophile" evidence="5">
    <location>
        <position position="402"/>
    </location>
</feature>
<organism evidence="7 8">
    <name type="scientific">Cytospora mali</name>
    <name type="common">Apple Valsa canker fungus</name>
    <name type="synonym">Valsa mali</name>
    <dbReference type="NCBI Taxonomy" id="578113"/>
    <lineage>
        <taxon>Eukaryota</taxon>
        <taxon>Fungi</taxon>
        <taxon>Dikarya</taxon>
        <taxon>Ascomycota</taxon>
        <taxon>Pezizomycotina</taxon>
        <taxon>Sordariomycetes</taxon>
        <taxon>Sordariomycetidae</taxon>
        <taxon>Diaporthales</taxon>
        <taxon>Cytosporaceae</taxon>
        <taxon>Cytospora</taxon>
    </lineage>
</organism>
<evidence type="ECO:0000256" key="4">
    <source>
        <dbReference type="PIRNR" id="PIRNR018169"/>
    </source>
</evidence>
<name>A0A194VM82_CYTMA</name>